<gene>
    <name evidence="2" type="ORF">HYC85_009448</name>
</gene>
<dbReference type="Proteomes" id="UP000593564">
    <property type="component" value="Unassembled WGS sequence"/>
</dbReference>
<accession>A0A7J7HHP8</accession>
<name>A0A7J7HHP8_CAMSI</name>
<dbReference type="EMBL" id="JACBKZ010000004">
    <property type="protein sequence ID" value="KAF5951504.1"/>
    <property type="molecule type" value="Genomic_DNA"/>
</dbReference>
<reference evidence="3" key="1">
    <citation type="journal article" date="2020" name="Nat. Commun.">
        <title>Genome assembly of wild tea tree DASZ reveals pedigree and selection history of tea varieties.</title>
        <authorList>
            <person name="Zhang W."/>
            <person name="Zhang Y."/>
            <person name="Qiu H."/>
            <person name="Guo Y."/>
            <person name="Wan H."/>
            <person name="Zhang X."/>
            <person name="Scossa F."/>
            <person name="Alseekh S."/>
            <person name="Zhang Q."/>
            <person name="Wang P."/>
            <person name="Xu L."/>
            <person name="Schmidt M.H."/>
            <person name="Jia X."/>
            <person name="Li D."/>
            <person name="Zhu A."/>
            <person name="Guo F."/>
            <person name="Chen W."/>
            <person name="Ni D."/>
            <person name="Usadel B."/>
            <person name="Fernie A.R."/>
            <person name="Wen W."/>
        </authorList>
    </citation>
    <scope>NUCLEOTIDE SEQUENCE [LARGE SCALE GENOMIC DNA]</scope>
    <source>
        <strain evidence="3">cv. G240</strain>
    </source>
</reference>
<reference evidence="2 3" key="2">
    <citation type="submission" date="2020-07" db="EMBL/GenBank/DDBJ databases">
        <title>Genome assembly of wild tea tree DASZ reveals pedigree and selection history of tea varieties.</title>
        <authorList>
            <person name="Zhang W."/>
        </authorList>
    </citation>
    <scope>NUCLEOTIDE SEQUENCE [LARGE SCALE GENOMIC DNA]</scope>
    <source>
        <strain evidence="3">cv. G240</strain>
        <tissue evidence="2">Leaf</tissue>
    </source>
</reference>
<evidence type="ECO:0000256" key="1">
    <source>
        <dbReference type="SAM" id="MobiDB-lite"/>
    </source>
</evidence>
<keyword evidence="3" id="KW-1185">Reference proteome</keyword>
<organism evidence="2 3">
    <name type="scientific">Camellia sinensis</name>
    <name type="common">Tea plant</name>
    <name type="synonym">Thea sinensis</name>
    <dbReference type="NCBI Taxonomy" id="4442"/>
    <lineage>
        <taxon>Eukaryota</taxon>
        <taxon>Viridiplantae</taxon>
        <taxon>Streptophyta</taxon>
        <taxon>Embryophyta</taxon>
        <taxon>Tracheophyta</taxon>
        <taxon>Spermatophyta</taxon>
        <taxon>Magnoliopsida</taxon>
        <taxon>eudicotyledons</taxon>
        <taxon>Gunneridae</taxon>
        <taxon>Pentapetalae</taxon>
        <taxon>asterids</taxon>
        <taxon>Ericales</taxon>
        <taxon>Theaceae</taxon>
        <taxon>Camellia</taxon>
    </lineage>
</organism>
<evidence type="ECO:0000313" key="3">
    <source>
        <dbReference type="Proteomes" id="UP000593564"/>
    </source>
</evidence>
<comment type="caution">
    <text evidence="2">The sequence shown here is derived from an EMBL/GenBank/DDBJ whole genome shotgun (WGS) entry which is preliminary data.</text>
</comment>
<dbReference type="AlphaFoldDB" id="A0A7J7HHP8"/>
<feature type="region of interest" description="Disordered" evidence="1">
    <location>
        <begin position="111"/>
        <end position="133"/>
    </location>
</feature>
<sequence>MEYLKVAEGRSSPKREFRVSRARNQRAMRNNILDAIAQVSNGDGVVSSSDGGEDGVVRMKIVVNKQDLKQMLEVIRGGKNTGGTSTSVSPTPSLCLEQRLNLMRRRHQWRVGQVKGSRRSSWRPALQSIPEEL</sequence>
<proteinExistence type="predicted"/>
<protein>
    <submittedName>
        <fullName evidence="2">Uncharacterized protein</fullName>
    </submittedName>
</protein>
<evidence type="ECO:0000313" key="2">
    <source>
        <dbReference type="EMBL" id="KAF5951504.1"/>
    </source>
</evidence>